<accession>A0A7J0GBL6</accession>
<feature type="domain" description="Malectin-like" evidence="9">
    <location>
        <begin position="26"/>
        <end position="351"/>
    </location>
</feature>
<keyword evidence="11" id="KW-1185">Reference proteome</keyword>
<dbReference type="AlphaFoldDB" id="A0A7J0GBL6"/>
<keyword evidence="10" id="KW-0808">Transferase</keyword>
<reference evidence="10 11" key="1">
    <citation type="submission" date="2019-07" db="EMBL/GenBank/DDBJ databases">
        <title>De Novo Assembly of kiwifruit Actinidia rufa.</title>
        <authorList>
            <person name="Sugita-Konishi S."/>
            <person name="Sato K."/>
            <person name="Mori E."/>
            <person name="Abe Y."/>
            <person name="Kisaki G."/>
            <person name="Hamano K."/>
            <person name="Suezawa K."/>
            <person name="Otani M."/>
            <person name="Fukuda T."/>
            <person name="Manabe T."/>
            <person name="Gomi K."/>
            <person name="Tabuchi M."/>
            <person name="Akimitsu K."/>
            <person name="Kataoka I."/>
        </authorList>
    </citation>
    <scope>NUCLEOTIDE SEQUENCE [LARGE SCALE GENOMIC DNA]</scope>
    <source>
        <strain evidence="11">cv. Fuchu</strain>
    </source>
</reference>
<dbReference type="InterPro" id="IPR001611">
    <property type="entry name" value="Leu-rich_rpt"/>
</dbReference>
<dbReference type="GO" id="GO:0016020">
    <property type="term" value="C:membrane"/>
    <property type="evidence" value="ECO:0007669"/>
    <property type="project" value="UniProtKB-SubCell"/>
</dbReference>
<dbReference type="SUPFAM" id="SSF52058">
    <property type="entry name" value="L domain-like"/>
    <property type="match status" value="1"/>
</dbReference>
<proteinExistence type="predicted"/>
<feature type="signal peptide" evidence="8">
    <location>
        <begin position="1"/>
        <end position="19"/>
    </location>
</feature>
<evidence type="ECO:0000256" key="8">
    <source>
        <dbReference type="SAM" id="SignalP"/>
    </source>
</evidence>
<evidence type="ECO:0000256" key="4">
    <source>
        <dbReference type="ARBA" id="ARBA00022729"/>
    </source>
</evidence>
<gene>
    <name evidence="10" type="ORF">Acr_19g0010250</name>
</gene>
<dbReference type="FunFam" id="3.80.10.10:FF:000129">
    <property type="entry name" value="Leucine-rich repeat receptor-like kinase"/>
    <property type="match status" value="1"/>
</dbReference>
<evidence type="ECO:0000256" key="2">
    <source>
        <dbReference type="ARBA" id="ARBA00022614"/>
    </source>
</evidence>
<evidence type="ECO:0000259" key="9">
    <source>
        <dbReference type="Pfam" id="PF12819"/>
    </source>
</evidence>
<sequence length="596" mass="67478">MKILYLFLSSSALILLVHGQPGFISIDCGIAEGTKYNDEKTLIQYSSDKNFVDTGENMDIASKFKSQSRPKQLWNVRSFPEGNKSCYNLVPEEGKDNKYLIRASFFYGNYDSKDEAPEFKLYLGVEEWDLVKFNYTSEFVFKEIIHVPSTDYIDVCLVNIGSGTPFISALELRKLNNSIYVTKPSESLLLHNRLDFGSETNEIVRYQNDEYDRIWKPFNFYAWEPIRAAYISDSLSNNKYRLPMAAMRTAVKPINNGELNFYWKPGNADQKFYVYLHFAEVESLADGESRTFSISINDNFLGGPYTPGNLEPLTVWNLDSLGDTGDIYCKIYEVKGSTQPPILNAAEIYMVKDFKQSPTDQDDVNAIKNIKSAYKLKRNWQGDPCVPTQFLDLSSSQLAGKIDPSFAYLKSLQYLDLSNNSLTGPVPDFLTELHSLKTLNLSGNKLTGSVPPVLIERHDKGDLSLSWVCFQSKWRWATGAEEQTFFILRACAGNNKAVLTWKQRLRIAIDAAQGQPAILKSHNNTHIVQWINPILARGEIESIIDPKLRGHFDINSVWKAVETAMACVPSSAIQRPTMSQVLVELKECLEIETACL</sequence>
<keyword evidence="5" id="KW-0677">Repeat</keyword>
<evidence type="ECO:0000256" key="3">
    <source>
        <dbReference type="ARBA" id="ARBA00022692"/>
    </source>
</evidence>
<keyword evidence="7" id="KW-0472">Membrane</keyword>
<dbReference type="OrthoDB" id="2017114at2759"/>
<dbReference type="Pfam" id="PF12819">
    <property type="entry name" value="Malectin_like"/>
    <property type="match status" value="1"/>
</dbReference>
<dbReference type="PANTHER" id="PTHR45631:SF206">
    <property type="entry name" value="PROTEIN KINASE DOMAIN-CONTAINING PROTEIN"/>
    <property type="match status" value="1"/>
</dbReference>
<dbReference type="Gene3D" id="1.10.510.10">
    <property type="entry name" value="Transferase(Phosphotransferase) domain 1"/>
    <property type="match status" value="1"/>
</dbReference>
<evidence type="ECO:0000256" key="5">
    <source>
        <dbReference type="ARBA" id="ARBA00022737"/>
    </source>
</evidence>
<dbReference type="PANTHER" id="PTHR45631">
    <property type="entry name" value="OS07G0107800 PROTEIN-RELATED"/>
    <property type="match status" value="1"/>
</dbReference>
<dbReference type="EMBL" id="BJWL01000019">
    <property type="protein sequence ID" value="GFZ08088.1"/>
    <property type="molecule type" value="Genomic_DNA"/>
</dbReference>
<protein>
    <submittedName>
        <fullName evidence="10">Leucine-rich repeat protein kinase family protein</fullName>
    </submittedName>
</protein>
<evidence type="ECO:0000313" key="11">
    <source>
        <dbReference type="Proteomes" id="UP000585474"/>
    </source>
</evidence>
<comment type="subcellular location">
    <subcellularLocation>
        <location evidence="1">Membrane</location>
        <topology evidence="1">Single-pass membrane protein</topology>
    </subcellularLocation>
</comment>
<dbReference type="InterPro" id="IPR024788">
    <property type="entry name" value="Malectin-like_Carb-bd_dom"/>
</dbReference>
<evidence type="ECO:0000256" key="6">
    <source>
        <dbReference type="ARBA" id="ARBA00022989"/>
    </source>
</evidence>
<keyword evidence="3" id="KW-0812">Transmembrane</keyword>
<name>A0A7J0GBL6_9ERIC</name>
<evidence type="ECO:0000256" key="7">
    <source>
        <dbReference type="ARBA" id="ARBA00023136"/>
    </source>
</evidence>
<evidence type="ECO:0000313" key="10">
    <source>
        <dbReference type="EMBL" id="GFZ08088.1"/>
    </source>
</evidence>
<evidence type="ECO:0000256" key="1">
    <source>
        <dbReference type="ARBA" id="ARBA00004167"/>
    </source>
</evidence>
<keyword evidence="10" id="KW-0418">Kinase</keyword>
<dbReference type="Gene3D" id="3.80.10.10">
    <property type="entry name" value="Ribonuclease Inhibitor"/>
    <property type="match status" value="1"/>
</dbReference>
<dbReference type="InterPro" id="IPR032675">
    <property type="entry name" value="LRR_dom_sf"/>
</dbReference>
<dbReference type="PRINTS" id="PR00019">
    <property type="entry name" value="LEURICHRPT"/>
</dbReference>
<dbReference type="Pfam" id="PF13855">
    <property type="entry name" value="LRR_8"/>
    <property type="match status" value="1"/>
</dbReference>
<keyword evidence="2" id="KW-0433">Leucine-rich repeat</keyword>
<comment type="caution">
    <text evidence="10">The sequence shown here is derived from an EMBL/GenBank/DDBJ whole genome shotgun (WGS) entry which is preliminary data.</text>
</comment>
<dbReference type="Proteomes" id="UP000585474">
    <property type="component" value="Unassembled WGS sequence"/>
</dbReference>
<dbReference type="GO" id="GO:0016301">
    <property type="term" value="F:kinase activity"/>
    <property type="evidence" value="ECO:0007669"/>
    <property type="project" value="UniProtKB-KW"/>
</dbReference>
<organism evidence="10 11">
    <name type="scientific">Actinidia rufa</name>
    <dbReference type="NCBI Taxonomy" id="165716"/>
    <lineage>
        <taxon>Eukaryota</taxon>
        <taxon>Viridiplantae</taxon>
        <taxon>Streptophyta</taxon>
        <taxon>Embryophyta</taxon>
        <taxon>Tracheophyta</taxon>
        <taxon>Spermatophyta</taxon>
        <taxon>Magnoliopsida</taxon>
        <taxon>eudicotyledons</taxon>
        <taxon>Gunneridae</taxon>
        <taxon>Pentapetalae</taxon>
        <taxon>asterids</taxon>
        <taxon>Ericales</taxon>
        <taxon>Actinidiaceae</taxon>
        <taxon>Actinidia</taxon>
    </lineage>
</organism>
<keyword evidence="6" id="KW-1133">Transmembrane helix</keyword>
<feature type="chain" id="PRO_5029864139" evidence="8">
    <location>
        <begin position="20"/>
        <end position="596"/>
    </location>
</feature>
<keyword evidence="4 8" id="KW-0732">Signal</keyword>